<keyword evidence="1" id="KW-1133">Transmembrane helix</keyword>
<organism evidence="3 4">
    <name type="scientific">Flavobacterium magnum</name>
    <dbReference type="NCBI Taxonomy" id="2162713"/>
    <lineage>
        <taxon>Bacteria</taxon>
        <taxon>Pseudomonadati</taxon>
        <taxon>Bacteroidota</taxon>
        <taxon>Flavobacteriia</taxon>
        <taxon>Flavobacteriales</taxon>
        <taxon>Flavobacteriaceae</taxon>
        <taxon>Flavobacterium</taxon>
    </lineage>
</organism>
<dbReference type="KEGG" id="fmg:HYN48_14660"/>
<evidence type="ECO:0000256" key="1">
    <source>
        <dbReference type="SAM" id="Phobius"/>
    </source>
</evidence>
<accession>A0A2S0RH27</accession>
<protein>
    <submittedName>
        <fullName evidence="3">DUF4129 domain-containing protein</fullName>
    </submittedName>
</protein>
<gene>
    <name evidence="3" type="ORF">HYN48_14660</name>
</gene>
<keyword evidence="1" id="KW-0812">Transmembrane</keyword>
<keyword evidence="4" id="KW-1185">Reference proteome</keyword>
<dbReference type="Proteomes" id="UP000244193">
    <property type="component" value="Chromosome"/>
</dbReference>
<dbReference type="InterPro" id="IPR025403">
    <property type="entry name" value="TgpA-like_C"/>
</dbReference>
<evidence type="ECO:0000313" key="3">
    <source>
        <dbReference type="EMBL" id="AWA31237.1"/>
    </source>
</evidence>
<proteinExistence type="predicted"/>
<keyword evidence="1" id="KW-0472">Membrane</keyword>
<dbReference type="Pfam" id="PF13559">
    <property type="entry name" value="DUF4129"/>
    <property type="match status" value="1"/>
</dbReference>
<dbReference type="AlphaFoldDB" id="A0A2S0RH27"/>
<feature type="domain" description="Protein-glutamine gamma-glutamyltransferase-like C-terminal" evidence="2">
    <location>
        <begin position="186"/>
        <end position="253"/>
    </location>
</feature>
<reference evidence="3 4" key="1">
    <citation type="submission" date="2018-04" db="EMBL/GenBank/DDBJ databases">
        <title>Genome sequencing of Flavobacterium sp. HYN0048.</title>
        <authorList>
            <person name="Yi H."/>
            <person name="Baek C."/>
        </authorList>
    </citation>
    <scope>NUCLEOTIDE SEQUENCE [LARGE SCALE GENOMIC DNA]</scope>
    <source>
        <strain evidence="3 4">HYN0048</strain>
    </source>
</reference>
<feature type="transmembrane region" description="Helical" evidence="1">
    <location>
        <begin position="112"/>
        <end position="130"/>
    </location>
</feature>
<sequence>MPHNWKLITSGPALNKLLIIGIFFMLSFSGGDVALAFAKNAPAQKLSHKTVLVDESNRVKPTFPDLRKKYRTDEFVYEARAKKMSAWDRFMEWLRDIFGGQGSGNSGNNLGVITKIVAGAIIFFVIFLIVKSIMNKEGKWIFGKRSDKNILRYDEMEKNLQAVDFEKLIRETRISGEKRLMVRYYYLWLLKRMSAQGYITWDAEKTNSDYADELRNSDFKPDFDYLSYLYNYIWYGEFDIDEQTLEKAASAFEKTIKTIPS</sequence>
<evidence type="ECO:0000313" key="4">
    <source>
        <dbReference type="Proteomes" id="UP000244193"/>
    </source>
</evidence>
<dbReference type="EMBL" id="CP028811">
    <property type="protein sequence ID" value="AWA31237.1"/>
    <property type="molecule type" value="Genomic_DNA"/>
</dbReference>
<evidence type="ECO:0000259" key="2">
    <source>
        <dbReference type="Pfam" id="PF13559"/>
    </source>
</evidence>
<name>A0A2S0RH27_9FLAO</name>